<dbReference type="PANTHER" id="PTHR36773:SF1">
    <property type="entry name" value="EXPRESSED PROTEIN"/>
    <property type="match status" value="1"/>
</dbReference>
<dbReference type="Proteomes" id="UP000001514">
    <property type="component" value="Unassembled WGS sequence"/>
</dbReference>
<sequence length="284" mass="31358">MQVFNGLSSGFTRLKEQHFYASFFYFSCPDEKLFAAKEDLASAHSTDLSPSAITIAFEPVLPVLRVPVPAGSDDDPSKGPFVLAFKDEASWSRAWQNCEKQITSQCEAATMKGCSITASKACRSPWWKAFVPNFNTSTEDREACEEKAMMACLAASRRDGIKFARGVCEEVFGDARIANKLQFADPQGHTNRSTENASTSNHNQVLIENPGSTNFRGRSLTDGADDKHYQSSLGKRMLENGWEGGLVSPKKKSDAIAAGVMDRLKLWLEFVSEAVTKLRKSFKD</sequence>
<keyword evidence="2" id="KW-1185">Reference proteome</keyword>
<gene>
    <name evidence="1" type="ORF">SELMODRAFT_122681</name>
</gene>
<protein>
    <submittedName>
        <fullName evidence="1">Uncharacterized protein</fullName>
    </submittedName>
</protein>
<dbReference type="FunCoup" id="D8SQS5">
    <property type="interactions" value="837"/>
</dbReference>
<organism evidence="2">
    <name type="scientific">Selaginella moellendorffii</name>
    <name type="common">Spikemoss</name>
    <dbReference type="NCBI Taxonomy" id="88036"/>
    <lineage>
        <taxon>Eukaryota</taxon>
        <taxon>Viridiplantae</taxon>
        <taxon>Streptophyta</taxon>
        <taxon>Embryophyta</taxon>
        <taxon>Tracheophyta</taxon>
        <taxon>Lycopodiopsida</taxon>
        <taxon>Selaginellales</taxon>
        <taxon>Selaginellaceae</taxon>
        <taxon>Selaginella</taxon>
    </lineage>
</organism>
<dbReference type="eggNOG" id="ENOG502S055">
    <property type="taxonomic scope" value="Eukaryota"/>
</dbReference>
<dbReference type="InParanoid" id="D8SQS5"/>
<dbReference type="EMBL" id="GL377634">
    <property type="protein sequence ID" value="EFJ13214.1"/>
    <property type="molecule type" value="Genomic_DNA"/>
</dbReference>
<evidence type="ECO:0000313" key="1">
    <source>
        <dbReference type="EMBL" id="EFJ13214.1"/>
    </source>
</evidence>
<dbReference type="AlphaFoldDB" id="D8SQS5"/>
<dbReference type="Gramene" id="EFJ13214">
    <property type="protein sequence ID" value="EFJ13214"/>
    <property type="gene ID" value="SELMODRAFT_122681"/>
</dbReference>
<dbReference type="STRING" id="88036.D8SQS5"/>
<dbReference type="KEGG" id="smo:SELMODRAFT_122681"/>
<reference evidence="1 2" key="1">
    <citation type="journal article" date="2011" name="Science">
        <title>The Selaginella genome identifies genetic changes associated with the evolution of vascular plants.</title>
        <authorList>
            <person name="Banks J.A."/>
            <person name="Nishiyama T."/>
            <person name="Hasebe M."/>
            <person name="Bowman J.L."/>
            <person name="Gribskov M."/>
            <person name="dePamphilis C."/>
            <person name="Albert V.A."/>
            <person name="Aono N."/>
            <person name="Aoyama T."/>
            <person name="Ambrose B.A."/>
            <person name="Ashton N.W."/>
            <person name="Axtell M.J."/>
            <person name="Barker E."/>
            <person name="Barker M.S."/>
            <person name="Bennetzen J.L."/>
            <person name="Bonawitz N.D."/>
            <person name="Chapple C."/>
            <person name="Cheng C."/>
            <person name="Correa L.G."/>
            <person name="Dacre M."/>
            <person name="DeBarry J."/>
            <person name="Dreyer I."/>
            <person name="Elias M."/>
            <person name="Engstrom E.M."/>
            <person name="Estelle M."/>
            <person name="Feng L."/>
            <person name="Finet C."/>
            <person name="Floyd S.K."/>
            <person name="Frommer W.B."/>
            <person name="Fujita T."/>
            <person name="Gramzow L."/>
            <person name="Gutensohn M."/>
            <person name="Harholt J."/>
            <person name="Hattori M."/>
            <person name="Heyl A."/>
            <person name="Hirai T."/>
            <person name="Hiwatashi Y."/>
            <person name="Ishikawa M."/>
            <person name="Iwata M."/>
            <person name="Karol K.G."/>
            <person name="Koehler B."/>
            <person name="Kolukisaoglu U."/>
            <person name="Kubo M."/>
            <person name="Kurata T."/>
            <person name="Lalonde S."/>
            <person name="Li K."/>
            <person name="Li Y."/>
            <person name="Litt A."/>
            <person name="Lyons E."/>
            <person name="Manning G."/>
            <person name="Maruyama T."/>
            <person name="Michael T.P."/>
            <person name="Mikami K."/>
            <person name="Miyazaki S."/>
            <person name="Morinaga S."/>
            <person name="Murata T."/>
            <person name="Mueller-Roeber B."/>
            <person name="Nelson D.R."/>
            <person name="Obara M."/>
            <person name="Oguri Y."/>
            <person name="Olmstead R.G."/>
            <person name="Onodera N."/>
            <person name="Petersen B.L."/>
            <person name="Pils B."/>
            <person name="Prigge M."/>
            <person name="Rensing S.A."/>
            <person name="Riano-Pachon D.M."/>
            <person name="Roberts A.W."/>
            <person name="Sato Y."/>
            <person name="Scheller H.V."/>
            <person name="Schulz B."/>
            <person name="Schulz C."/>
            <person name="Shakirov E.V."/>
            <person name="Shibagaki N."/>
            <person name="Shinohara N."/>
            <person name="Shippen D.E."/>
            <person name="Soerensen I."/>
            <person name="Sotooka R."/>
            <person name="Sugimoto N."/>
            <person name="Sugita M."/>
            <person name="Sumikawa N."/>
            <person name="Tanurdzic M."/>
            <person name="Theissen G."/>
            <person name="Ulvskov P."/>
            <person name="Wakazuki S."/>
            <person name="Weng J.K."/>
            <person name="Willats W.W."/>
            <person name="Wipf D."/>
            <person name="Wolf P.G."/>
            <person name="Yang L."/>
            <person name="Zimmer A.D."/>
            <person name="Zhu Q."/>
            <person name="Mitros T."/>
            <person name="Hellsten U."/>
            <person name="Loque D."/>
            <person name="Otillar R."/>
            <person name="Salamov A."/>
            <person name="Schmutz J."/>
            <person name="Shapiro H."/>
            <person name="Lindquist E."/>
            <person name="Lucas S."/>
            <person name="Rokhsar D."/>
            <person name="Grigoriev I.V."/>
        </authorList>
    </citation>
    <scope>NUCLEOTIDE SEQUENCE [LARGE SCALE GENOMIC DNA]</scope>
</reference>
<evidence type="ECO:0000313" key="2">
    <source>
        <dbReference type="Proteomes" id="UP000001514"/>
    </source>
</evidence>
<dbReference type="HOGENOM" id="CLU_981401_0_0_1"/>
<name>D8SQS5_SELML</name>
<proteinExistence type="predicted"/>
<accession>D8SQS5</accession>
<dbReference type="PANTHER" id="PTHR36773">
    <property type="entry name" value="EXPRESSED PROTEIN"/>
    <property type="match status" value="1"/>
</dbReference>